<evidence type="ECO:0000313" key="4">
    <source>
        <dbReference type="Proteomes" id="UP000182321"/>
    </source>
</evidence>
<dbReference type="AlphaFoldDB" id="A0A1H7EZH0"/>
<proteinExistence type="predicted"/>
<evidence type="ECO:0000259" key="2">
    <source>
        <dbReference type="Pfam" id="PF04892"/>
    </source>
</evidence>
<accession>A0A1H7EZH0</accession>
<name>A0A1H7EZH0_9FIRM</name>
<dbReference type="EMBL" id="FNZX01000003">
    <property type="protein sequence ID" value="SEK17472.1"/>
    <property type="molecule type" value="Genomic_DNA"/>
</dbReference>
<feature type="transmembrane region" description="Helical" evidence="1">
    <location>
        <begin position="64"/>
        <end position="83"/>
    </location>
</feature>
<evidence type="ECO:0000256" key="1">
    <source>
        <dbReference type="SAM" id="Phobius"/>
    </source>
</evidence>
<keyword evidence="1" id="KW-1133">Transmembrane helix</keyword>
<evidence type="ECO:0000313" key="3">
    <source>
        <dbReference type="EMBL" id="SEK17472.1"/>
    </source>
</evidence>
<protein>
    <submittedName>
        <fullName evidence="3">VanZ like family protein</fullName>
    </submittedName>
</protein>
<feature type="transmembrane region" description="Helical" evidence="1">
    <location>
        <begin position="95"/>
        <end position="114"/>
    </location>
</feature>
<dbReference type="Proteomes" id="UP000182321">
    <property type="component" value="Unassembled WGS sequence"/>
</dbReference>
<dbReference type="InterPro" id="IPR006976">
    <property type="entry name" value="VanZ-like"/>
</dbReference>
<dbReference type="Pfam" id="PF04892">
    <property type="entry name" value="VanZ"/>
    <property type="match status" value="1"/>
</dbReference>
<organism evidence="3 4">
    <name type="scientific">Pseudobutyrivibrio ruminis</name>
    <dbReference type="NCBI Taxonomy" id="46206"/>
    <lineage>
        <taxon>Bacteria</taxon>
        <taxon>Bacillati</taxon>
        <taxon>Bacillota</taxon>
        <taxon>Clostridia</taxon>
        <taxon>Lachnospirales</taxon>
        <taxon>Lachnospiraceae</taxon>
        <taxon>Pseudobutyrivibrio</taxon>
    </lineage>
</organism>
<keyword evidence="1" id="KW-0472">Membrane</keyword>
<keyword evidence="4" id="KW-1185">Reference proteome</keyword>
<dbReference type="RefSeq" id="WP_074788588.1">
    <property type="nucleotide sequence ID" value="NZ_FNZX01000003.1"/>
</dbReference>
<feature type="domain" description="VanZ-like" evidence="2">
    <location>
        <begin position="10"/>
        <end position="137"/>
    </location>
</feature>
<sequence>MDKKRIFITVVIALWIMLIWGHSMQPATVSEQESGRVLYYLGKIFPALLANEGGMVIVRKAAHITEFLILGILLTVAFSNKIYGRFNRFTTPALTGLFIAFIDETIQLFVVGRSGEVRDLWFDFGGVVLGTLIALAFSSGKRTRRKY</sequence>
<gene>
    <name evidence="3" type="ORF">SAMN02910377_00025</name>
</gene>
<feature type="transmembrane region" description="Helical" evidence="1">
    <location>
        <begin position="6"/>
        <end position="25"/>
    </location>
</feature>
<reference evidence="4" key="1">
    <citation type="submission" date="2016-10" db="EMBL/GenBank/DDBJ databases">
        <authorList>
            <person name="Varghese N."/>
        </authorList>
    </citation>
    <scope>NUCLEOTIDE SEQUENCE [LARGE SCALE GENOMIC DNA]</scope>
    <source>
        <strain evidence="4">ACV-9</strain>
    </source>
</reference>
<feature type="transmembrane region" description="Helical" evidence="1">
    <location>
        <begin position="120"/>
        <end position="137"/>
    </location>
</feature>
<keyword evidence="1" id="KW-0812">Transmembrane</keyword>
<dbReference type="NCBIfam" id="NF037970">
    <property type="entry name" value="vanZ_1"/>
    <property type="match status" value="1"/>
</dbReference>